<dbReference type="InterPro" id="IPR039448">
    <property type="entry name" value="Beta_helix"/>
</dbReference>
<evidence type="ECO:0000313" key="4">
    <source>
        <dbReference type="Proteomes" id="UP000199029"/>
    </source>
</evidence>
<dbReference type="Proteomes" id="UP000199029">
    <property type="component" value="Unassembled WGS sequence"/>
</dbReference>
<evidence type="ECO:0000313" key="3">
    <source>
        <dbReference type="EMBL" id="SFP84729.1"/>
    </source>
</evidence>
<gene>
    <name evidence="3" type="ORF">SAMN04515668_0545</name>
</gene>
<feature type="chain" id="PRO_5011533230" evidence="1">
    <location>
        <begin position="21"/>
        <end position="708"/>
    </location>
</feature>
<evidence type="ECO:0000259" key="2">
    <source>
        <dbReference type="Pfam" id="PF13229"/>
    </source>
</evidence>
<dbReference type="InterPro" id="IPR013783">
    <property type="entry name" value="Ig-like_fold"/>
</dbReference>
<dbReference type="Gene3D" id="2.160.20.10">
    <property type="entry name" value="Single-stranded right-handed beta-helix, Pectin lyase-like"/>
    <property type="match status" value="1"/>
</dbReference>
<keyword evidence="4" id="KW-1185">Reference proteome</keyword>
<feature type="signal peptide" evidence="1">
    <location>
        <begin position="1"/>
        <end position="20"/>
    </location>
</feature>
<dbReference type="AlphaFoldDB" id="A0A1I5TNV7"/>
<evidence type="ECO:0000256" key="1">
    <source>
        <dbReference type="SAM" id="SignalP"/>
    </source>
</evidence>
<dbReference type="OrthoDB" id="3333873at2"/>
<feature type="domain" description="Right handed beta helix" evidence="2">
    <location>
        <begin position="225"/>
        <end position="368"/>
    </location>
</feature>
<accession>A0A1I5TNV7</accession>
<keyword evidence="1" id="KW-0732">Signal</keyword>
<dbReference type="STRING" id="1227077.SAMN04515668_0545"/>
<organism evidence="3 4">
    <name type="scientific">Hymenobacter arizonensis</name>
    <name type="common">Siccationidurans arizonensis</name>
    <dbReference type="NCBI Taxonomy" id="1227077"/>
    <lineage>
        <taxon>Bacteria</taxon>
        <taxon>Pseudomonadati</taxon>
        <taxon>Bacteroidota</taxon>
        <taxon>Cytophagia</taxon>
        <taxon>Cytophagales</taxon>
        <taxon>Hymenobacteraceae</taxon>
        <taxon>Hymenobacter</taxon>
    </lineage>
</organism>
<reference evidence="4" key="1">
    <citation type="submission" date="2016-10" db="EMBL/GenBank/DDBJ databases">
        <authorList>
            <person name="Varghese N."/>
            <person name="Submissions S."/>
        </authorList>
    </citation>
    <scope>NUCLEOTIDE SEQUENCE [LARGE SCALE GENOMIC DNA]</scope>
    <source>
        <strain evidence="4">OR362-8,ATCC BAA-1266,JCM 13504</strain>
    </source>
</reference>
<dbReference type="NCBIfam" id="TIGR04183">
    <property type="entry name" value="Por_Secre_tail"/>
    <property type="match status" value="1"/>
</dbReference>
<protein>
    <submittedName>
        <fullName evidence="3">Por secretion system C-terminal sorting domain-containing protein</fullName>
    </submittedName>
</protein>
<dbReference type="SUPFAM" id="SSF51126">
    <property type="entry name" value="Pectin lyase-like"/>
    <property type="match status" value="1"/>
</dbReference>
<proteinExistence type="predicted"/>
<dbReference type="InterPro" id="IPR026444">
    <property type="entry name" value="Secre_tail"/>
</dbReference>
<dbReference type="InterPro" id="IPR012334">
    <property type="entry name" value="Pectin_lyas_fold"/>
</dbReference>
<dbReference type="InterPro" id="IPR011050">
    <property type="entry name" value="Pectin_lyase_fold/virulence"/>
</dbReference>
<dbReference type="Pfam" id="PF13229">
    <property type="entry name" value="Beta_helix"/>
    <property type="match status" value="1"/>
</dbReference>
<name>A0A1I5TNV7_HYMAR</name>
<dbReference type="Gene3D" id="2.60.40.10">
    <property type="entry name" value="Immunoglobulins"/>
    <property type="match status" value="1"/>
</dbReference>
<sequence length="708" mass="75106">MTKIILFSLFVFALVYPSSAATYYISARGNDTNAGTSITTAWRSISRVNSATFRPGDKILFEAGQTFNGSIYLQAASFGTPNLPLVVSTYGAGRATISSGTAFGFFAENNAGIELRRLNFEGSGRLTNAASGVVFYLDTPNTNLRHLRLDSLNVSGYQKTGITISSWKGKSGYTDVRITNSQVFANGENGLTSASQDLAAHRNWYVGNIKAYENSGRADMPNKHTGSGIVLSGIDGALVENCEAYNNGWLNACTDGGPVGIWGWCCNNLVIQKCESHHNSSGTAIDGGGFDLDGGCTNSVLQYNYSHDNGGPGYLLAQYPGAPPMTDLIVRYNVSKNDARRDHQGAIAIWSTGSNGGIQRAVIHNNTVLLSRPANGSYPRAVSILSDGISEVSLRNNVLKTSDGLPVVTSRTSTGVRLQGNLYWSDSRALSVQWNGTTYTDLASWRNATGQEKLANGRATGIYADPELPSATSTYQPLPTSPARGAGLNLQAEFNLSHGPRDFAGNPTPPMSAAGNIGALETGVFAPLPVTLVSFTAEQQGTAALLRWSTATEKNNAYFAVESSRDGQTFTALNLVSGYGNSARLQTYQYTDQNLARYATNTVYYRLRQVDLDEKTTYSPVVTLSVNSAANSVANSLQVLPNPAVAGTTVAVKGADRASIQLFNVRGQLVETVAVGANGTATLPVAGLPAGIYIVRSGAQSTRLVIAN</sequence>
<dbReference type="EMBL" id="FOXS01000001">
    <property type="protein sequence ID" value="SFP84729.1"/>
    <property type="molecule type" value="Genomic_DNA"/>
</dbReference>